<dbReference type="EMBL" id="VICG01000004">
    <property type="protein sequence ID" value="KAA8572673.1"/>
    <property type="molecule type" value="Genomic_DNA"/>
</dbReference>
<dbReference type="InterPro" id="IPR047109">
    <property type="entry name" value="CAD-like"/>
</dbReference>
<dbReference type="InterPro" id="IPR036291">
    <property type="entry name" value="NAD(P)-bd_dom_sf"/>
</dbReference>
<dbReference type="PANTHER" id="PTHR42683">
    <property type="entry name" value="ALDEHYDE REDUCTASE"/>
    <property type="match status" value="1"/>
</dbReference>
<comment type="caution">
    <text evidence="5">The sequence shown here is derived from an EMBL/GenBank/DDBJ whole genome shotgun (WGS) entry which is preliminary data.</text>
</comment>
<dbReference type="AlphaFoldDB" id="A0A5M9JW38"/>
<reference evidence="5 6" key="1">
    <citation type="submission" date="2019-06" db="EMBL/GenBank/DDBJ databases">
        <title>Genome Sequence of the Brown Rot Fungal Pathogen Monilinia fructicola.</title>
        <authorList>
            <person name="De Miccolis Angelini R.M."/>
            <person name="Landi L."/>
            <person name="Abate D."/>
            <person name="Pollastro S."/>
            <person name="Romanazzi G."/>
            <person name="Faretra F."/>
        </authorList>
    </citation>
    <scope>NUCLEOTIDE SEQUENCE [LARGE SCALE GENOMIC DNA]</scope>
    <source>
        <strain evidence="5 6">Mfrc123</strain>
    </source>
</reference>
<dbReference type="SUPFAM" id="SSF50129">
    <property type="entry name" value="GroES-like"/>
    <property type="match status" value="1"/>
</dbReference>
<keyword evidence="1" id="KW-0479">Metal-binding</keyword>
<dbReference type="VEuPathDB" id="FungiDB:MFRU_003g01680"/>
<evidence type="ECO:0000313" key="6">
    <source>
        <dbReference type="Proteomes" id="UP000322873"/>
    </source>
</evidence>
<dbReference type="PROSITE" id="PS00059">
    <property type="entry name" value="ADH_ZINC"/>
    <property type="match status" value="1"/>
</dbReference>
<dbReference type="SUPFAM" id="SSF51735">
    <property type="entry name" value="NAD(P)-binding Rossmann-fold domains"/>
    <property type="match status" value="1"/>
</dbReference>
<accession>A0A5M9JW38</accession>
<organism evidence="5 6">
    <name type="scientific">Monilinia fructicola</name>
    <name type="common">Brown rot fungus</name>
    <name type="synonym">Ciboria fructicola</name>
    <dbReference type="NCBI Taxonomy" id="38448"/>
    <lineage>
        <taxon>Eukaryota</taxon>
        <taxon>Fungi</taxon>
        <taxon>Dikarya</taxon>
        <taxon>Ascomycota</taxon>
        <taxon>Pezizomycotina</taxon>
        <taxon>Leotiomycetes</taxon>
        <taxon>Helotiales</taxon>
        <taxon>Sclerotiniaceae</taxon>
        <taxon>Monilinia</taxon>
    </lineage>
</organism>
<dbReference type="Pfam" id="PF08240">
    <property type="entry name" value="ADH_N"/>
    <property type="match status" value="1"/>
</dbReference>
<dbReference type="InterPro" id="IPR011032">
    <property type="entry name" value="GroES-like_sf"/>
</dbReference>
<feature type="domain" description="Alcohol dehydrogenase-like N-terminal" evidence="4">
    <location>
        <begin position="57"/>
        <end position="166"/>
    </location>
</feature>
<evidence type="ECO:0000313" key="5">
    <source>
        <dbReference type="EMBL" id="KAA8572673.1"/>
    </source>
</evidence>
<evidence type="ECO:0000259" key="4">
    <source>
        <dbReference type="Pfam" id="PF08240"/>
    </source>
</evidence>
<dbReference type="GO" id="GO:0008270">
    <property type="term" value="F:zinc ion binding"/>
    <property type="evidence" value="ECO:0007669"/>
    <property type="project" value="InterPro"/>
</dbReference>
<dbReference type="Gene3D" id="3.90.180.10">
    <property type="entry name" value="Medium-chain alcohol dehydrogenases, catalytic domain"/>
    <property type="match status" value="3"/>
</dbReference>
<evidence type="ECO:0000256" key="3">
    <source>
        <dbReference type="ARBA" id="ARBA00023002"/>
    </source>
</evidence>
<name>A0A5M9JW38_MONFR</name>
<evidence type="ECO:0000256" key="1">
    <source>
        <dbReference type="ARBA" id="ARBA00022723"/>
    </source>
</evidence>
<dbReference type="Proteomes" id="UP000322873">
    <property type="component" value="Unassembled WGS sequence"/>
</dbReference>
<keyword evidence="6" id="KW-1185">Reference proteome</keyword>
<sequence length="393" mass="43041">MEGMTSLQTRGWNAPADSIYYKCLPASQKTSRDLPSHLPRNWSDFSKSKFPAKTFEDHDVDIVNECCGVCGSDVHTITGGWGELATTPLCIGHEIIGKVLRIGSKCKSDNENYCPKQVDTYMAPYKEDEGRSEQPMKDGKGNQIFSQGGFSSHSRVHEQFVFKVPDGLASTDAAPMMCAGLTTYSPLVRAGTGPGKKVAILGIGGLGHFGLPLGESFGRRSLGALHSPSKKEAAIKLGADHFVSTNEKDWAKPLAFTFDFILNCADMTHEFDLGSYMSTLAVNGEFHNVGLPDKPLPRLMAQDFAMLQLAADKKIKPMIETIDISEAGCKKAVEKVKVNDVRYRITLTGFEKAFGTKVDYKICEIDRMLRCANDPATVEEMVEYSETCTPPAK</sequence>
<dbReference type="InterPro" id="IPR002328">
    <property type="entry name" value="ADH_Zn_CS"/>
</dbReference>
<proteinExistence type="predicted"/>
<keyword evidence="3" id="KW-0560">Oxidoreductase</keyword>
<evidence type="ECO:0000256" key="2">
    <source>
        <dbReference type="ARBA" id="ARBA00022833"/>
    </source>
</evidence>
<keyword evidence="2" id="KW-0862">Zinc</keyword>
<gene>
    <name evidence="5" type="ORF">EYC84_003267</name>
</gene>
<protein>
    <recommendedName>
        <fullName evidence="4">Alcohol dehydrogenase-like N-terminal domain-containing protein</fullName>
    </recommendedName>
</protein>
<dbReference type="GO" id="GO:0016616">
    <property type="term" value="F:oxidoreductase activity, acting on the CH-OH group of donors, NAD or NADP as acceptor"/>
    <property type="evidence" value="ECO:0007669"/>
    <property type="project" value="InterPro"/>
</dbReference>
<dbReference type="InterPro" id="IPR013154">
    <property type="entry name" value="ADH-like_N"/>
</dbReference>
<dbReference type="Gene3D" id="3.40.50.720">
    <property type="entry name" value="NAD(P)-binding Rossmann-like Domain"/>
    <property type="match status" value="1"/>
</dbReference>
<dbReference type="CDD" id="cd05283">
    <property type="entry name" value="CAD1"/>
    <property type="match status" value="1"/>
</dbReference>